<proteinExistence type="predicted"/>
<reference evidence="1 2" key="1">
    <citation type="submission" date="2023-05" db="EMBL/GenBank/DDBJ databases">
        <title>B98-5 Cell Line De Novo Hybrid Assembly: An Optical Mapping Approach.</title>
        <authorList>
            <person name="Kananen K."/>
            <person name="Auerbach J.A."/>
            <person name="Kautto E."/>
            <person name="Blachly J.S."/>
        </authorList>
    </citation>
    <scope>NUCLEOTIDE SEQUENCE [LARGE SCALE GENOMIC DNA]</scope>
    <source>
        <strain evidence="1">B95-8</strain>
        <tissue evidence="1">Cell line</tissue>
    </source>
</reference>
<name>A0ABQ9TJR4_SAGOE</name>
<dbReference type="EMBL" id="JASSZA010000021">
    <property type="protein sequence ID" value="KAK2084891.1"/>
    <property type="molecule type" value="Genomic_DNA"/>
</dbReference>
<evidence type="ECO:0000313" key="1">
    <source>
        <dbReference type="EMBL" id="KAK2084891.1"/>
    </source>
</evidence>
<gene>
    <name evidence="1" type="primary">MYLK3_2</name>
    <name evidence="1" type="ORF">P7K49_036191</name>
</gene>
<evidence type="ECO:0000313" key="2">
    <source>
        <dbReference type="Proteomes" id="UP001266305"/>
    </source>
</evidence>
<protein>
    <submittedName>
        <fullName evidence="1">Myosin light chain kinase 3</fullName>
    </submittedName>
</protein>
<keyword evidence="2" id="KW-1185">Reference proteome</keyword>
<dbReference type="GO" id="GO:0016301">
    <property type="term" value="F:kinase activity"/>
    <property type="evidence" value="ECO:0007669"/>
    <property type="project" value="UniProtKB-KW"/>
</dbReference>
<keyword evidence="1" id="KW-0808">Transferase</keyword>
<organism evidence="1 2">
    <name type="scientific">Saguinus oedipus</name>
    <name type="common">Cotton-top tamarin</name>
    <name type="synonym">Oedipomidas oedipus</name>
    <dbReference type="NCBI Taxonomy" id="9490"/>
    <lineage>
        <taxon>Eukaryota</taxon>
        <taxon>Metazoa</taxon>
        <taxon>Chordata</taxon>
        <taxon>Craniata</taxon>
        <taxon>Vertebrata</taxon>
        <taxon>Euteleostomi</taxon>
        <taxon>Mammalia</taxon>
        <taxon>Eutheria</taxon>
        <taxon>Euarchontoglires</taxon>
        <taxon>Primates</taxon>
        <taxon>Haplorrhini</taxon>
        <taxon>Platyrrhini</taxon>
        <taxon>Cebidae</taxon>
        <taxon>Callitrichinae</taxon>
        <taxon>Saguinus</taxon>
    </lineage>
</organism>
<sequence length="264" mass="28533">MSGASKESLGPWRLPGLGKACLTTMDRKLNLLNEKVDQLLHFQEDITEKLRCMCRDMSRLERGLHRLEASQAPGLAGADGAPPANTQAGWPEVLELVRAMQQDAAQHGARLEALFRMVAAVDRAIAFVGATFQKSKVADFLMQGCVPWRSSPGDSPEKVGSCFPALAGREAPALVGDWPGSQCSESWRHGVPFPCDLLMGKKRARNLRVIGGFPGRILPAILSRGGKKQGPGQDCRALVAPGNPAMGDMLAVQKREPARFFIPL</sequence>
<comment type="caution">
    <text evidence="1">The sequence shown here is derived from an EMBL/GenBank/DDBJ whole genome shotgun (WGS) entry which is preliminary data.</text>
</comment>
<dbReference type="Proteomes" id="UP001266305">
    <property type="component" value="Unassembled WGS sequence"/>
</dbReference>
<keyword evidence="1" id="KW-0418">Kinase</keyword>
<accession>A0ABQ9TJR4</accession>